<name>A0AAV5W519_9BILA</name>
<dbReference type="SMART" id="SM00399">
    <property type="entry name" value="ZnF_C4"/>
    <property type="match status" value="1"/>
</dbReference>
<evidence type="ECO:0000256" key="1">
    <source>
        <dbReference type="ARBA" id="ARBA00022723"/>
    </source>
</evidence>
<keyword evidence="11" id="KW-1185">Reference proteome</keyword>
<evidence type="ECO:0000313" key="10">
    <source>
        <dbReference type="EMBL" id="GMT25823.1"/>
    </source>
</evidence>
<reference evidence="10" key="1">
    <citation type="submission" date="2023-10" db="EMBL/GenBank/DDBJ databases">
        <title>Genome assembly of Pristionchus species.</title>
        <authorList>
            <person name="Yoshida K."/>
            <person name="Sommer R.J."/>
        </authorList>
    </citation>
    <scope>NUCLEOTIDE SEQUENCE</scope>
    <source>
        <strain evidence="10">RS5133</strain>
    </source>
</reference>
<dbReference type="GO" id="GO:0008270">
    <property type="term" value="F:zinc ion binding"/>
    <property type="evidence" value="ECO:0007669"/>
    <property type="project" value="UniProtKB-KW"/>
</dbReference>
<sequence length="94" mass="10562">MIEEGFSTQRTCLICATPVTTAYYGIDSCRACANFFKRSTLAGKTFICRQGDHKCVIAKDEKFICRRCRFDRCKAAGMIYTRGRGKGNNDGLDE</sequence>
<keyword evidence="2" id="KW-0863">Zinc-finger</keyword>
<gene>
    <name evidence="10" type="ORF">PFISCL1PPCAC_17120</name>
</gene>
<organism evidence="10 11">
    <name type="scientific">Pristionchus fissidentatus</name>
    <dbReference type="NCBI Taxonomy" id="1538716"/>
    <lineage>
        <taxon>Eukaryota</taxon>
        <taxon>Metazoa</taxon>
        <taxon>Ecdysozoa</taxon>
        <taxon>Nematoda</taxon>
        <taxon>Chromadorea</taxon>
        <taxon>Rhabditida</taxon>
        <taxon>Rhabditina</taxon>
        <taxon>Diplogasteromorpha</taxon>
        <taxon>Diplogasteroidea</taxon>
        <taxon>Neodiplogasteridae</taxon>
        <taxon>Pristionchus</taxon>
    </lineage>
</organism>
<keyword evidence="4" id="KW-0805">Transcription regulation</keyword>
<dbReference type="Gene3D" id="3.30.50.10">
    <property type="entry name" value="Erythroid Transcription Factor GATA-1, subunit A"/>
    <property type="match status" value="1"/>
</dbReference>
<dbReference type="Pfam" id="PF00105">
    <property type="entry name" value="zf-C4"/>
    <property type="match status" value="1"/>
</dbReference>
<accession>A0AAV5W519</accession>
<dbReference type="EMBL" id="BTSY01000004">
    <property type="protein sequence ID" value="GMT25823.1"/>
    <property type="molecule type" value="Genomic_DNA"/>
</dbReference>
<evidence type="ECO:0000256" key="4">
    <source>
        <dbReference type="ARBA" id="ARBA00023015"/>
    </source>
</evidence>
<keyword evidence="8" id="KW-0539">Nucleus</keyword>
<keyword evidence="1" id="KW-0479">Metal-binding</keyword>
<dbReference type="PRINTS" id="PR00047">
    <property type="entry name" value="STROIDFINGER"/>
</dbReference>
<dbReference type="SUPFAM" id="SSF57716">
    <property type="entry name" value="Glucocorticoid receptor-like (DNA-binding domain)"/>
    <property type="match status" value="1"/>
</dbReference>
<dbReference type="PANTHER" id="PTHR46011">
    <property type="entry name" value="NUCLEAR HORMONE RECEPTOR FAMILY MEMBER NHR-86-RELATED"/>
    <property type="match status" value="1"/>
</dbReference>
<dbReference type="InterPro" id="IPR013088">
    <property type="entry name" value="Znf_NHR/GATA"/>
</dbReference>
<keyword evidence="6" id="KW-0804">Transcription</keyword>
<keyword evidence="5" id="KW-0238">DNA-binding</keyword>
<proteinExistence type="predicted"/>
<dbReference type="AlphaFoldDB" id="A0AAV5W519"/>
<keyword evidence="7" id="KW-0675">Receptor</keyword>
<evidence type="ECO:0000256" key="3">
    <source>
        <dbReference type="ARBA" id="ARBA00022833"/>
    </source>
</evidence>
<evidence type="ECO:0000259" key="9">
    <source>
        <dbReference type="PROSITE" id="PS51030"/>
    </source>
</evidence>
<dbReference type="InterPro" id="IPR001628">
    <property type="entry name" value="Znf_hrmn_rcpt"/>
</dbReference>
<dbReference type="GO" id="GO:0043565">
    <property type="term" value="F:sequence-specific DNA binding"/>
    <property type="evidence" value="ECO:0007669"/>
    <property type="project" value="InterPro"/>
</dbReference>
<dbReference type="PROSITE" id="PS51030">
    <property type="entry name" value="NUCLEAR_REC_DBD_2"/>
    <property type="match status" value="1"/>
</dbReference>
<keyword evidence="3" id="KW-0862">Zinc</keyword>
<feature type="non-terminal residue" evidence="10">
    <location>
        <position position="94"/>
    </location>
</feature>
<evidence type="ECO:0000256" key="6">
    <source>
        <dbReference type="ARBA" id="ARBA00023163"/>
    </source>
</evidence>
<evidence type="ECO:0000256" key="7">
    <source>
        <dbReference type="ARBA" id="ARBA00023170"/>
    </source>
</evidence>
<evidence type="ECO:0000256" key="5">
    <source>
        <dbReference type="ARBA" id="ARBA00023125"/>
    </source>
</evidence>
<comment type="caution">
    <text evidence="10">The sequence shown here is derived from an EMBL/GenBank/DDBJ whole genome shotgun (WGS) entry which is preliminary data.</text>
</comment>
<dbReference type="PANTHER" id="PTHR46011:SF6">
    <property type="entry name" value="HIGH ZINC ACTIVATED NUCLEAR RECEPTOR PROTEIN"/>
    <property type="match status" value="1"/>
</dbReference>
<evidence type="ECO:0000313" key="11">
    <source>
        <dbReference type="Proteomes" id="UP001432322"/>
    </source>
</evidence>
<dbReference type="GO" id="GO:0005634">
    <property type="term" value="C:nucleus"/>
    <property type="evidence" value="ECO:0007669"/>
    <property type="project" value="TreeGrafter"/>
</dbReference>
<evidence type="ECO:0000256" key="8">
    <source>
        <dbReference type="ARBA" id="ARBA00023242"/>
    </source>
</evidence>
<dbReference type="GO" id="GO:0003700">
    <property type="term" value="F:DNA-binding transcription factor activity"/>
    <property type="evidence" value="ECO:0007669"/>
    <property type="project" value="InterPro"/>
</dbReference>
<dbReference type="Proteomes" id="UP001432322">
    <property type="component" value="Unassembled WGS sequence"/>
</dbReference>
<protein>
    <recommendedName>
        <fullName evidence="9">Nuclear receptor domain-containing protein</fullName>
    </recommendedName>
</protein>
<feature type="domain" description="Nuclear receptor" evidence="9">
    <location>
        <begin position="9"/>
        <end position="85"/>
    </location>
</feature>
<evidence type="ECO:0000256" key="2">
    <source>
        <dbReference type="ARBA" id="ARBA00022771"/>
    </source>
</evidence>
<dbReference type="PROSITE" id="PS00031">
    <property type="entry name" value="NUCLEAR_REC_DBD_1"/>
    <property type="match status" value="1"/>
</dbReference>